<gene>
    <name evidence="2" type="ORF">S01H4_48130</name>
</gene>
<dbReference type="AlphaFoldDB" id="X1B5P9"/>
<evidence type="ECO:0000313" key="2">
    <source>
        <dbReference type="EMBL" id="GAG90415.1"/>
    </source>
</evidence>
<feature type="non-terminal residue" evidence="2">
    <location>
        <position position="1"/>
    </location>
</feature>
<dbReference type="SUPFAM" id="SSF46548">
    <property type="entry name" value="alpha-helical ferredoxin"/>
    <property type="match status" value="1"/>
</dbReference>
<dbReference type="SUPFAM" id="SSF51430">
    <property type="entry name" value="NAD(P)-linked oxidoreductase"/>
    <property type="match status" value="1"/>
</dbReference>
<dbReference type="InterPro" id="IPR017900">
    <property type="entry name" value="4Fe4S_Fe_S_CS"/>
</dbReference>
<dbReference type="Pfam" id="PF13534">
    <property type="entry name" value="Fer4_17"/>
    <property type="match status" value="1"/>
</dbReference>
<dbReference type="EMBL" id="BART01027097">
    <property type="protein sequence ID" value="GAG90415.1"/>
    <property type="molecule type" value="Genomic_DNA"/>
</dbReference>
<dbReference type="PROSITE" id="PS51379">
    <property type="entry name" value="4FE4S_FER_2"/>
    <property type="match status" value="1"/>
</dbReference>
<comment type="caution">
    <text evidence="2">The sequence shown here is derived from an EMBL/GenBank/DDBJ whole genome shotgun (WGS) entry which is preliminary data.</text>
</comment>
<reference evidence="2" key="1">
    <citation type="journal article" date="2014" name="Front. Microbiol.">
        <title>High frequency of phylogenetically diverse reductive dehalogenase-homologous genes in deep subseafloor sedimentary metagenomes.</title>
        <authorList>
            <person name="Kawai M."/>
            <person name="Futagami T."/>
            <person name="Toyoda A."/>
            <person name="Takaki Y."/>
            <person name="Nishi S."/>
            <person name="Hori S."/>
            <person name="Arai W."/>
            <person name="Tsubouchi T."/>
            <person name="Morono Y."/>
            <person name="Uchiyama I."/>
            <person name="Ito T."/>
            <person name="Fujiyama A."/>
            <person name="Inagaki F."/>
            <person name="Takami H."/>
        </authorList>
    </citation>
    <scope>NUCLEOTIDE SEQUENCE</scope>
    <source>
        <strain evidence="2">Expedition CK06-06</strain>
    </source>
</reference>
<evidence type="ECO:0000259" key="1">
    <source>
        <dbReference type="PROSITE" id="PS51379"/>
    </source>
</evidence>
<feature type="domain" description="4Fe-4S ferredoxin-type" evidence="1">
    <location>
        <begin position="149"/>
        <end position="179"/>
    </location>
</feature>
<proteinExistence type="predicted"/>
<dbReference type="InterPro" id="IPR036812">
    <property type="entry name" value="NAD(P)_OxRdtase_dom_sf"/>
</dbReference>
<dbReference type="Gene3D" id="3.20.20.100">
    <property type="entry name" value="NADP-dependent oxidoreductase domain"/>
    <property type="match status" value="1"/>
</dbReference>
<dbReference type="InterPro" id="IPR017896">
    <property type="entry name" value="4Fe4S_Fe-S-bd"/>
</dbReference>
<protein>
    <recommendedName>
        <fullName evidence="1">4Fe-4S ferredoxin-type domain-containing protein</fullName>
    </recommendedName>
</protein>
<name>X1B5P9_9ZZZZ</name>
<organism evidence="2">
    <name type="scientific">marine sediment metagenome</name>
    <dbReference type="NCBI Taxonomy" id="412755"/>
    <lineage>
        <taxon>unclassified sequences</taxon>
        <taxon>metagenomes</taxon>
        <taxon>ecological metagenomes</taxon>
    </lineage>
</organism>
<accession>X1B5P9</accession>
<dbReference type="PROSITE" id="PS00198">
    <property type="entry name" value="4FE4S_FER_1"/>
    <property type="match status" value="1"/>
</dbReference>
<sequence>RKIVKDDLFESIQIPISFINTEVEESGFLKEACEKDIGVIAMKPLGGGRLEDPGLCLKYIFSLKSVVPVVGVESVREVEELVKIAEDPTRLRKSDFRKMEEIRKEIGTYFCRACRYCEPCPEGISIFKVLWLPIYVKQMGKQRVLSGSIPQDIEKAKNCTQCGKCEERCPFHLSIIAGLTRSITLLEKLKTKN</sequence>